<reference evidence="8 9" key="1">
    <citation type="submission" date="2020-08" db="EMBL/GenBank/DDBJ databases">
        <title>Genomic Encyclopedia of Type Strains, Phase IV (KMG-IV): sequencing the most valuable type-strain genomes for metagenomic binning, comparative biology and taxonomic classification.</title>
        <authorList>
            <person name="Goeker M."/>
        </authorList>
    </citation>
    <scope>NUCLEOTIDE SEQUENCE [LARGE SCALE GENOMIC DNA]</scope>
    <source>
        <strain evidence="8 9">DSM 17455</strain>
    </source>
</reference>
<comment type="caution">
    <text evidence="8">The sequence shown here is derived from an EMBL/GenBank/DDBJ whole genome shotgun (WGS) entry which is preliminary data.</text>
</comment>
<feature type="transmembrane region" description="Helical" evidence="7">
    <location>
        <begin position="64"/>
        <end position="85"/>
    </location>
</feature>
<protein>
    <submittedName>
        <fullName evidence="8">Type IV secretion system protein TrbL</fullName>
    </submittedName>
</protein>
<feature type="transmembrane region" description="Helical" evidence="7">
    <location>
        <begin position="172"/>
        <end position="193"/>
    </location>
</feature>
<evidence type="ECO:0000256" key="5">
    <source>
        <dbReference type="ARBA" id="ARBA00023136"/>
    </source>
</evidence>
<organism evidence="8 9">
    <name type="scientific">Aminobacter ciceronei</name>
    <dbReference type="NCBI Taxonomy" id="150723"/>
    <lineage>
        <taxon>Bacteria</taxon>
        <taxon>Pseudomonadati</taxon>
        <taxon>Pseudomonadota</taxon>
        <taxon>Alphaproteobacteria</taxon>
        <taxon>Hyphomicrobiales</taxon>
        <taxon>Phyllobacteriaceae</taxon>
        <taxon>Aminobacter</taxon>
    </lineage>
</organism>
<sequence length="458" mass="45469">MGSTGVIDQFLGTFTRYIDSGFGLLGGEVAFIATTLIVIDVTLAALFWSWGADDDILARLVKKTLFVGVFAYLISNWNNLARIVFESFSGLGLKASGTGFSVQDLLRPGKVAQTGLDAGRPLLESISGLMGWISFFENFIQIACLLFAWALVLLAFFILAVQLFVTLIEFKLTTLAGFVLIPFGLFGKSAFMAERVLGNVVSSGIKVLVLAVIIGIGSTLFSQFTAGFGGQNPTIDQAMAIVLAALSLLGLGIFGPGIANGLVSGGPQLGAGAAVGTGLAAGGAMLAASGAAGLAARGGAAALSGTAAAARGSASLAGGASAAYSLGSAGQSGAAAVASGLEGVARAGGSAAVSPLKRAIAHTGESMKSSTASGTKSAFEVTGGSSTMGTVGDGAKAANNAASSSADASGHTAGGPPDWARHMQRSQRVSHGVQTAAHAVRAGDSHGGGSSINLSEGN</sequence>
<proteinExistence type="inferred from homology"/>
<gene>
    <name evidence="8" type="ORF">HNQ97_006059</name>
</gene>
<comment type="subcellular location">
    <subcellularLocation>
        <location evidence="1">Membrane</location>
        <topology evidence="1">Multi-pass membrane protein</topology>
    </subcellularLocation>
</comment>
<keyword evidence="5 7" id="KW-0472">Membrane</keyword>
<evidence type="ECO:0000256" key="4">
    <source>
        <dbReference type="ARBA" id="ARBA00022989"/>
    </source>
</evidence>
<comment type="similarity">
    <text evidence="2">Belongs to the TrbL/VirB6 family.</text>
</comment>
<evidence type="ECO:0000313" key="9">
    <source>
        <dbReference type="Proteomes" id="UP000587524"/>
    </source>
</evidence>
<dbReference type="NCBIfam" id="TIGR02783">
    <property type="entry name" value="TrbL_P"/>
    <property type="match status" value="1"/>
</dbReference>
<evidence type="ECO:0000313" key="8">
    <source>
        <dbReference type="EMBL" id="MBA9024024.1"/>
    </source>
</evidence>
<feature type="transmembrane region" description="Helical" evidence="7">
    <location>
        <begin position="139"/>
        <end position="165"/>
    </location>
</feature>
<feature type="region of interest" description="Disordered" evidence="6">
    <location>
        <begin position="386"/>
        <end position="436"/>
    </location>
</feature>
<dbReference type="EMBL" id="JACJHZ010000045">
    <property type="protein sequence ID" value="MBA9024024.1"/>
    <property type="molecule type" value="Genomic_DNA"/>
</dbReference>
<keyword evidence="4 7" id="KW-1133">Transmembrane helix</keyword>
<feature type="transmembrane region" description="Helical" evidence="7">
    <location>
        <begin position="238"/>
        <end position="259"/>
    </location>
</feature>
<feature type="transmembrane region" description="Helical" evidence="7">
    <location>
        <begin position="271"/>
        <end position="296"/>
    </location>
</feature>
<keyword evidence="3 7" id="KW-0812">Transmembrane</keyword>
<dbReference type="InterPro" id="IPR007688">
    <property type="entry name" value="Conjugal_tfr_TrbL/VirB6"/>
</dbReference>
<dbReference type="RefSeq" id="WP_182575952.1">
    <property type="nucleotide sequence ID" value="NZ_JACJHY010000045.1"/>
</dbReference>
<dbReference type="Pfam" id="PF04610">
    <property type="entry name" value="TrbL"/>
    <property type="match status" value="1"/>
</dbReference>
<feature type="transmembrane region" description="Helical" evidence="7">
    <location>
        <begin position="29"/>
        <end position="52"/>
    </location>
</feature>
<evidence type="ECO:0000256" key="6">
    <source>
        <dbReference type="SAM" id="MobiDB-lite"/>
    </source>
</evidence>
<feature type="compositionally biased region" description="Low complexity" evidence="6">
    <location>
        <begin position="386"/>
        <end position="415"/>
    </location>
</feature>
<dbReference type="NCBIfam" id="NF010449">
    <property type="entry name" value="PRK13875.1"/>
    <property type="match status" value="1"/>
</dbReference>
<accession>A0ABR6CGF3</accession>
<name>A0ABR6CGF3_9HYPH</name>
<evidence type="ECO:0000256" key="3">
    <source>
        <dbReference type="ARBA" id="ARBA00022692"/>
    </source>
</evidence>
<feature type="transmembrane region" description="Helical" evidence="7">
    <location>
        <begin position="205"/>
        <end position="226"/>
    </location>
</feature>
<evidence type="ECO:0000256" key="2">
    <source>
        <dbReference type="ARBA" id="ARBA00007802"/>
    </source>
</evidence>
<dbReference type="InterPro" id="IPR014150">
    <property type="entry name" value="Conjugal_tfr_TrbL"/>
</dbReference>
<evidence type="ECO:0000256" key="1">
    <source>
        <dbReference type="ARBA" id="ARBA00004141"/>
    </source>
</evidence>
<dbReference type="Proteomes" id="UP000587524">
    <property type="component" value="Unassembled WGS sequence"/>
</dbReference>
<evidence type="ECO:0000256" key="7">
    <source>
        <dbReference type="SAM" id="Phobius"/>
    </source>
</evidence>
<keyword evidence="9" id="KW-1185">Reference proteome</keyword>